<dbReference type="SMART" id="SM00877">
    <property type="entry name" value="BMC"/>
    <property type="match status" value="2"/>
</dbReference>
<dbReference type="AlphaFoldDB" id="A0A9D1U9P2"/>
<dbReference type="PANTHER" id="PTHR33941">
    <property type="entry name" value="PROPANEDIOL UTILIZATION PROTEIN PDUA"/>
    <property type="match status" value="1"/>
</dbReference>
<dbReference type="SUPFAM" id="SSF143414">
    <property type="entry name" value="CcmK-like"/>
    <property type="match status" value="2"/>
</dbReference>
<dbReference type="PANTHER" id="PTHR33941:SF11">
    <property type="entry name" value="BACTERIAL MICROCOMPARTMENT SHELL PROTEIN PDUJ"/>
    <property type="match status" value="1"/>
</dbReference>
<dbReference type="CDD" id="cd07053">
    <property type="entry name" value="BMC_PduT_repeat1"/>
    <property type="match status" value="1"/>
</dbReference>
<dbReference type="InterPro" id="IPR011238">
    <property type="entry name" value="Micro_shell_prot_PduT"/>
</dbReference>
<dbReference type="GO" id="GO:0031469">
    <property type="term" value="C:bacterial microcompartment"/>
    <property type="evidence" value="ECO:0007669"/>
    <property type="project" value="UniProtKB-SubCell"/>
</dbReference>
<dbReference type="Pfam" id="PF00936">
    <property type="entry name" value="BMC"/>
    <property type="match status" value="2"/>
</dbReference>
<gene>
    <name evidence="5" type="ORF">H9874_04575</name>
</gene>
<evidence type="ECO:0000256" key="2">
    <source>
        <dbReference type="ARBA" id="ARBA00024446"/>
    </source>
</evidence>
<reference evidence="5" key="1">
    <citation type="journal article" date="2021" name="PeerJ">
        <title>Extensive microbial diversity within the chicken gut microbiome revealed by metagenomics and culture.</title>
        <authorList>
            <person name="Gilroy R."/>
            <person name="Ravi A."/>
            <person name="Getino M."/>
            <person name="Pursley I."/>
            <person name="Horton D.L."/>
            <person name="Alikhan N.F."/>
            <person name="Baker D."/>
            <person name="Gharbi K."/>
            <person name="Hall N."/>
            <person name="Watson M."/>
            <person name="Adriaenssens E.M."/>
            <person name="Foster-Nyarko E."/>
            <person name="Jarju S."/>
            <person name="Secka A."/>
            <person name="Antonio M."/>
            <person name="Oren A."/>
            <person name="Chaudhuri R.R."/>
            <person name="La Ragione R."/>
            <person name="Hildebrand F."/>
            <person name="Pallen M.J."/>
        </authorList>
    </citation>
    <scope>NUCLEOTIDE SEQUENCE</scope>
    <source>
        <strain evidence="5">ChiSxjej5B17-1746</strain>
    </source>
</reference>
<feature type="domain" description="BMC" evidence="4">
    <location>
        <begin position="94"/>
        <end position="178"/>
    </location>
</feature>
<reference evidence="5" key="2">
    <citation type="submission" date="2021-04" db="EMBL/GenBank/DDBJ databases">
        <authorList>
            <person name="Gilroy R."/>
        </authorList>
    </citation>
    <scope>NUCLEOTIDE SEQUENCE</scope>
    <source>
        <strain evidence="5">ChiSxjej5B17-1746</strain>
    </source>
</reference>
<dbReference type="InterPro" id="IPR044872">
    <property type="entry name" value="CcmK/CsoS1_BMC"/>
</dbReference>
<evidence type="ECO:0000256" key="1">
    <source>
        <dbReference type="ARBA" id="ARBA00024322"/>
    </source>
</evidence>
<name>A0A9D1U9P2_9BACT</name>
<comment type="similarity">
    <text evidence="3">Belongs to the bacterial microcompartments protein family.</text>
</comment>
<evidence type="ECO:0000313" key="5">
    <source>
        <dbReference type="EMBL" id="HIW78405.1"/>
    </source>
</evidence>
<accession>A0A9D1U9P2</accession>
<sequence length="179" mass="18469">MDTLGIVECRTIASGVSLTDAMLKAAPVDLLRAATVCSGWYLIFIAGDRDAVETSVALAAESGRGILGSYVLSNLSPQVLEALKKPSRAEPGDAVAIIEARYSSIGVAAADRAVKHAPVRLIRLVPGEGITGKSYFVLCGTVAAVEAGAEAAREMLGKHLVDAVVLAKPEEALLATLGK</sequence>
<comment type="subcellular location">
    <subcellularLocation>
        <location evidence="1">Bacterial microcompartment</location>
    </subcellularLocation>
</comment>
<comment type="caution">
    <text evidence="5">The sequence shown here is derived from an EMBL/GenBank/DDBJ whole genome shotgun (WGS) entry which is preliminary data.</text>
</comment>
<evidence type="ECO:0000313" key="6">
    <source>
        <dbReference type="Proteomes" id="UP000824264"/>
    </source>
</evidence>
<keyword evidence="2" id="KW-1283">Bacterial microcompartment</keyword>
<dbReference type="PIRSF" id="PIRSF034834">
    <property type="entry name" value="PduT"/>
    <property type="match status" value="1"/>
</dbReference>
<evidence type="ECO:0000259" key="4">
    <source>
        <dbReference type="PROSITE" id="PS51930"/>
    </source>
</evidence>
<organism evidence="5 6">
    <name type="scientific">Candidatus Bilophila faecipullorum</name>
    <dbReference type="NCBI Taxonomy" id="2838482"/>
    <lineage>
        <taxon>Bacteria</taxon>
        <taxon>Pseudomonadati</taxon>
        <taxon>Thermodesulfobacteriota</taxon>
        <taxon>Desulfovibrionia</taxon>
        <taxon>Desulfovibrionales</taxon>
        <taxon>Desulfovibrionaceae</taxon>
        <taxon>Bilophila</taxon>
    </lineage>
</organism>
<proteinExistence type="inferred from homology"/>
<protein>
    <submittedName>
        <fullName evidence="5">BMC domain-containing protein</fullName>
    </submittedName>
</protein>
<dbReference type="EMBL" id="DXGI01000163">
    <property type="protein sequence ID" value="HIW78405.1"/>
    <property type="molecule type" value="Genomic_DNA"/>
</dbReference>
<dbReference type="Gene3D" id="3.30.70.1710">
    <property type="match status" value="2"/>
</dbReference>
<dbReference type="PROSITE" id="PS51930">
    <property type="entry name" value="BMC_2"/>
    <property type="match status" value="2"/>
</dbReference>
<evidence type="ECO:0000256" key="3">
    <source>
        <dbReference type="PROSITE-ProRule" id="PRU01278"/>
    </source>
</evidence>
<dbReference type="Proteomes" id="UP000824264">
    <property type="component" value="Unassembled WGS sequence"/>
</dbReference>
<dbReference type="InterPro" id="IPR037233">
    <property type="entry name" value="CcmK-like_sf"/>
</dbReference>
<feature type="domain" description="BMC" evidence="4">
    <location>
        <begin position="3"/>
        <end position="88"/>
    </location>
</feature>
<dbReference type="InterPro" id="IPR050575">
    <property type="entry name" value="BMC_shell"/>
</dbReference>
<dbReference type="InterPro" id="IPR000249">
    <property type="entry name" value="BMC_dom"/>
</dbReference>